<dbReference type="AlphaFoldDB" id="A0A9X1ZCX3"/>
<protein>
    <submittedName>
        <fullName evidence="3">DUF4401 domain-containing protein</fullName>
    </submittedName>
</protein>
<feature type="transmembrane region" description="Helical" evidence="1">
    <location>
        <begin position="267"/>
        <end position="286"/>
    </location>
</feature>
<keyword evidence="1" id="KW-1133">Transmembrane helix</keyword>
<proteinExistence type="predicted"/>
<feature type="transmembrane region" description="Helical" evidence="1">
    <location>
        <begin position="200"/>
        <end position="217"/>
    </location>
</feature>
<feature type="transmembrane region" description="Helical" evidence="1">
    <location>
        <begin position="298"/>
        <end position="328"/>
    </location>
</feature>
<dbReference type="Pfam" id="PF14351">
    <property type="entry name" value="DUF4401"/>
    <property type="match status" value="1"/>
</dbReference>
<keyword evidence="4" id="KW-1185">Reference proteome</keyword>
<comment type="caution">
    <text evidence="3">The sequence shown here is derived from an EMBL/GenBank/DDBJ whole genome shotgun (WGS) entry which is preliminary data.</text>
</comment>
<sequence length="393" mass="43755">MILDKLFHGRFAENNKTAEAELWTLLVGKGLIKQDLTGAKLTEGDSDNLPKLPKLPEFDSKSPWYIQFMQSIGAWFASLFILGFTITFFGLLYDDLGTQFAFGIGIIYSLVAIGIYRSNSSSQLFANQMALSISLCGLLSLGYGLTGWFEPNHGIYWHFSFGLALLVHWLVIKHYSHQLMMSFGMLVCFAAMAYELGFLAYVAPLYCIFFCAIWLYEAKVGQYYSRLNALGYMIAVCLVLIQIPLLMQHGDFQHIVELPIIAPWSNVASVVTAFCIGAVAINHILGSIHISWRSRIGLFCLIGLVLSAALSLVMTGLITALLILLMGFYLGERLLFALGVLGILSFIGWYYYSLQLPLLDKSLWLVALGSMLLLAKVLMIKFIPTSQVQTTPN</sequence>
<evidence type="ECO:0000259" key="2">
    <source>
        <dbReference type="Pfam" id="PF14351"/>
    </source>
</evidence>
<dbReference type="EMBL" id="JAKILB010000001">
    <property type="protein sequence ID" value="MCL1137065.1"/>
    <property type="molecule type" value="Genomic_DNA"/>
</dbReference>
<reference evidence="3" key="1">
    <citation type="submission" date="2022-01" db="EMBL/GenBank/DDBJ databases">
        <title>Whole genome-based taxonomy of the Shewanellaceae.</title>
        <authorList>
            <person name="Martin-Rodriguez A.J."/>
        </authorList>
    </citation>
    <scope>NUCLEOTIDE SEQUENCE</scope>
    <source>
        <strain evidence="3">KCTC 23973</strain>
    </source>
</reference>
<evidence type="ECO:0000313" key="3">
    <source>
        <dbReference type="EMBL" id="MCL1137065.1"/>
    </source>
</evidence>
<keyword evidence="1" id="KW-0472">Membrane</keyword>
<evidence type="ECO:0000313" key="4">
    <source>
        <dbReference type="Proteomes" id="UP001139293"/>
    </source>
</evidence>
<feature type="transmembrane region" description="Helical" evidence="1">
    <location>
        <begin position="334"/>
        <end position="352"/>
    </location>
</feature>
<feature type="domain" description="DUF4401" evidence="2">
    <location>
        <begin position="63"/>
        <end position="379"/>
    </location>
</feature>
<name>A0A9X1ZCX3_9GAMM</name>
<feature type="transmembrane region" description="Helical" evidence="1">
    <location>
        <begin position="129"/>
        <end position="149"/>
    </location>
</feature>
<keyword evidence="1" id="KW-0812">Transmembrane</keyword>
<organism evidence="3 4">
    <name type="scientific">Shewanella pneumatophori</name>
    <dbReference type="NCBI Taxonomy" id="314092"/>
    <lineage>
        <taxon>Bacteria</taxon>
        <taxon>Pseudomonadati</taxon>
        <taxon>Pseudomonadota</taxon>
        <taxon>Gammaproteobacteria</taxon>
        <taxon>Alteromonadales</taxon>
        <taxon>Shewanellaceae</taxon>
        <taxon>Shewanella</taxon>
    </lineage>
</organism>
<accession>A0A9X1ZCX3</accession>
<feature type="transmembrane region" description="Helical" evidence="1">
    <location>
        <begin position="99"/>
        <end position="117"/>
    </location>
</feature>
<feature type="transmembrane region" description="Helical" evidence="1">
    <location>
        <begin position="155"/>
        <end position="172"/>
    </location>
</feature>
<dbReference type="InterPro" id="IPR025513">
    <property type="entry name" value="DUF4401"/>
</dbReference>
<evidence type="ECO:0000256" key="1">
    <source>
        <dbReference type="SAM" id="Phobius"/>
    </source>
</evidence>
<feature type="transmembrane region" description="Helical" evidence="1">
    <location>
        <begin position="229"/>
        <end position="247"/>
    </location>
</feature>
<dbReference type="RefSeq" id="WP_248947998.1">
    <property type="nucleotide sequence ID" value="NZ_JAKILB010000001.1"/>
</dbReference>
<gene>
    <name evidence="3" type="ORF">L2740_00545</name>
</gene>
<dbReference type="Proteomes" id="UP001139293">
    <property type="component" value="Unassembled WGS sequence"/>
</dbReference>
<feature type="transmembrane region" description="Helical" evidence="1">
    <location>
        <begin position="364"/>
        <end position="383"/>
    </location>
</feature>
<feature type="transmembrane region" description="Helical" evidence="1">
    <location>
        <begin position="72"/>
        <end position="93"/>
    </location>
</feature>